<sequence>MDLAEKFVEMVMSRVTGDQLFYGVKIMDAKHRPRGYNLLYTFICQPEFGNQNGHISHLHDILDESPAENTFLCSSNCFVDDYFEYLTNIPHSTLQTSEHCGFENLINSHSSTSQTSEDYGFGDLTNSPHTSQTIIPQDIDHMNNAMLLGECLKQGSKMVHHLTLLEHRNLTSPIVNECLKNLLVTLQSQSSQLEELSGEQSIDLESLPMDQLSAQYWTASQAADTIMQ</sequence>
<organism evidence="1 2">
    <name type="scientific">Cetraspora pellucida</name>
    <dbReference type="NCBI Taxonomy" id="1433469"/>
    <lineage>
        <taxon>Eukaryota</taxon>
        <taxon>Fungi</taxon>
        <taxon>Fungi incertae sedis</taxon>
        <taxon>Mucoromycota</taxon>
        <taxon>Glomeromycotina</taxon>
        <taxon>Glomeromycetes</taxon>
        <taxon>Diversisporales</taxon>
        <taxon>Gigasporaceae</taxon>
        <taxon>Cetraspora</taxon>
    </lineage>
</organism>
<evidence type="ECO:0000313" key="2">
    <source>
        <dbReference type="Proteomes" id="UP000789366"/>
    </source>
</evidence>
<dbReference type="Proteomes" id="UP000789366">
    <property type="component" value="Unassembled WGS sequence"/>
</dbReference>
<gene>
    <name evidence="1" type="ORF">SPELUC_LOCUS775</name>
</gene>
<reference evidence="1" key="1">
    <citation type="submission" date="2021-06" db="EMBL/GenBank/DDBJ databases">
        <authorList>
            <person name="Kallberg Y."/>
            <person name="Tangrot J."/>
            <person name="Rosling A."/>
        </authorList>
    </citation>
    <scope>NUCLEOTIDE SEQUENCE</scope>
    <source>
        <strain evidence="1">28 12/20/2015</strain>
    </source>
</reference>
<proteinExistence type="predicted"/>
<keyword evidence="2" id="KW-1185">Reference proteome</keyword>
<protein>
    <submittedName>
        <fullName evidence="1">9037_t:CDS:1</fullName>
    </submittedName>
</protein>
<accession>A0ACA9K3J1</accession>
<evidence type="ECO:0000313" key="1">
    <source>
        <dbReference type="EMBL" id="CAG8450642.1"/>
    </source>
</evidence>
<comment type="caution">
    <text evidence="1">The sequence shown here is derived from an EMBL/GenBank/DDBJ whole genome shotgun (WGS) entry which is preliminary data.</text>
</comment>
<dbReference type="EMBL" id="CAJVPW010000335">
    <property type="protein sequence ID" value="CAG8450642.1"/>
    <property type="molecule type" value="Genomic_DNA"/>
</dbReference>
<name>A0ACA9K3J1_9GLOM</name>